<evidence type="ECO:0000313" key="2">
    <source>
        <dbReference type="EMBL" id="CCD50114.1"/>
    </source>
</evidence>
<accession>G2YEB6</accession>
<name>G2YEB6_BOTF4</name>
<keyword evidence="1" id="KW-0812">Transmembrane</keyword>
<dbReference type="Proteomes" id="UP000008177">
    <property type="component" value="Unplaced contigs"/>
</dbReference>
<keyword evidence="1" id="KW-0472">Membrane</keyword>
<dbReference type="AlphaFoldDB" id="G2YEB6"/>
<proteinExistence type="predicted"/>
<dbReference type="HOGENOM" id="CLU_3050077_0_0_1"/>
<evidence type="ECO:0000313" key="3">
    <source>
        <dbReference type="Proteomes" id="UP000008177"/>
    </source>
</evidence>
<dbReference type="EMBL" id="FQ790323">
    <property type="protein sequence ID" value="CCD50114.1"/>
    <property type="molecule type" value="Genomic_DNA"/>
</dbReference>
<evidence type="ECO:0000256" key="1">
    <source>
        <dbReference type="SAM" id="Phobius"/>
    </source>
</evidence>
<keyword evidence="1" id="KW-1133">Transmembrane helix</keyword>
<sequence length="54" mass="6410">MMSYIDMDFLAYENRMGYIQYILYCFISSPICGYVIEVSLVVMDDRYIDVSEVM</sequence>
<organism evidence="2 3">
    <name type="scientific">Botryotinia fuckeliana (strain T4)</name>
    <name type="common">Noble rot fungus</name>
    <name type="synonym">Botrytis cinerea</name>
    <dbReference type="NCBI Taxonomy" id="999810"/>
    <lineage>
        <taxon>Eukaryota</taxon>
        <taxon>Fungi</taxon>
        <taxon>Dikarya</taxon>
        <taxon>Ascomycota</taxon>
        <taxon>Pezizomycotina</taxon>
        <taxon>Leotiomycetes</taxon>
        <taxon>Helotiales</taxon>
        <taxon>Sclerotiniaceae</taxon>
        <taxon>Botrytis</taxon>
    </lineage>
</organism>
<protein>
    <submittedName>
        <fullName evidence="2">Uncharacterized protein</fullName>
    </submittedName>
</protein>
<reference evidence="3" key="1">
    <citation type="journal article" date="2011" name="PLoS Genet.">
        <title>Genomic analysis of the necrotrophic fungal pathogens Sclerotinia sclerotiorum and Botrytis cinerea.</title>
        <authorList>
            <person name="Amselem J."/>
            <person name="Cuomo C.A."/>
            <person name="van Kan J.A."/>
            <person name="Viaud M."/>
            <person name="Benito E.P."/>
            <person name="Couloux A."/>
            <person name="Coutinho P.M."/>
            <person name="de Vries R.P."/>
            <person name="Dyer P.S."/>
            <person name="Fillinger S."/>
            <person name="Fournier E."/>
            <person name="Gout L."/>
            <person name="Hahn M."/>
            <person name="Kohn L."/>
            <person name="Lapalu N."/>
            <person name="Plummer K.M."/>
            <person name="Pradier J.M."/>
            <person name="Quevillon E."/>
            <person name="Sharon A."/>
            <person name="Simon A."/>
            <person name="ten Have A."/>
            <person name="Tudzynski B."/>
            <person name="Tudzynski P."/>
            <person name="Wincker P."/>
            <person name="Andrew M."/>
            <person name="Anthouard V."/>
            <person name="Beever R.E."/>
            <person name="Beffa R."/>
            <person name="Benoit I."/>
            <person name="Bouzid O."/>
            <person name="Brault B."/>
            <person name="Chen Z."/>
            <person name="Choquer M."/>
            <person name="Collemare J."/>
            <person name="Cotton P."/>
            <person name="Danchin E.G."/>
            <person name="Da Silva C."/>
            <person name="Gautier A."/>
            <person name="Giraud C."/>
            <person name="Giraud T."/>
            <person name="Gonzalez C."/>
            <person name="Grossetete S."/>
            <person name="Guldener U."/>
            <person name="Henrissat B."/>
            <person name="Howlett B.J."/>
            <person name="Kodira C."/>
            <person name="Kretschmer M."/>
            <person name="Lappartient A."/>
            <person name="Leroch M."/>
            <person name="Levis C."/>
            <person name="Mauceli E."/>
            <person name="Neuveglise C."/>
            <person name="Oeser B."/>
            <person name="Pearson M."/>
            <person name="Poulain J."/>
            <person name="Poussereau N."/>
            <person name="Quesneville H."/>
            <person name="Rascle C."/>
            <person name="Schumacher J."/>
            <person name="Segurens B."/>
            <person name="Sexton A."/>
            <person name="Silva E."/>
            <person name="Sirven C."/>
            <person name="Soanes D.M."/>
            <person name="Talbot N.J."/>
            <person name="Templeton M."/>
            <person name="Yandava C."/>
            <person name="Yarden O."/>
            <person name="Zeng Q."/>
            <person name="Rollins J.A."/>
            <person name="Lebrun M.H."/>
            <person name="Dickman M."/>
        </authorList>
    </citation>
    <scope>NUCLEOTIDE SEQUENCE [LARGE SCALE GENOMIC DNA]</scope>
    <source>
        <strain evidence="3">T4</strain>
    </source>
</reference>
<gene>
    <name evidence="2" type="ORF">BofuT4_uP025130.1</name>
</gene>
<feature type="transmembrane region" description="Helical" evidence="1">
    <location>
        <begin position="21"/>
        <end position="43"/>
    </location>
</feature>
<dbReference type="InParanoid" id="G2YEB6"/>